<dbReference type="PANTHER" id="PTHR47163">
    <property type="entry name" value="DDE_TNP_IS1595 DOMAIN-CONTAINING PROTEIN"/>
    <property type="match status" value="1"/>
</dbReference>
<protein>
    <recommendedName>
        <fullName evidence="3">ISXO2-like transposase domain-containing protein</fullName>
    </recommendedName>
</protein>
<accession>W2QJA8</accession>
<gene>
    <name evidence="1" type="ORF">PPTG_22316</name>
</gene>
<dbReference type="VEuPathDB" id="FungiDB:PPTG_22316"/>
<dbReference type="InterPro" id="IPR053164">
    <property type="entry name" value="IS1016-like_transposase"/>
</dbReference>
<dbReference type="PANTHER" id="PTHR47163:SF2">
    <property type="entry name" value="SI:DKEY-17M8.2"/>
    <property type="match status" value="1"/>
</dbReference>
<evidence type="ECO:0008006" key="3">
    <source>
        <dbReference type="Google" id="ProtNLM"/>
    </source>
</evidence>
<evidence type="ECO:0000313" key="2">
    <source>
        <dbReference type="Proteomes" id="UP000018817"/>
    </source>
</evidence>
<organism evidence="1 2">
    <name type="scientific">Phytophthora nicotianae (strain INRA-310)</name>
    <name type="common">Phytophthora parasitica</name>
    <dbReference type="NCBI Taxonomy" id="761204"/>
    <lineage>
        <taxon>Eukaryota</taxon>
        <taxon>Sar</taxon>
        <taxon>Stramenopiles</taxon>
        <taxon>Oomycota</taxon>
        <taxon>Peronosporomycetes</taxon>
        <taxon>Peronosporales</taxon>
        <taxon>Peronosporaceae</taxon>
        <taxon>Phytophthora</taxon>
    </lineage>
</organism>
<reference evidence="1 2" key="2">
    <citation type="submission" date="2013-11" db="EMBL/GenBank/DDBJ databases">
        <title>The Genome Sequence of Phytophthora parasitica INRA-310.</title>
        <authorList>
            <consortium name="The Broad Institute Genomics Platform"/>
            <person name="Russ C."/>
            <person name="Tyler B."/>
            <person name="Panabieres F."/>
            <person name="Shan W."/>
            <person name="Tripathy S."/>
            <person name="Grunwald N."/>
            <person name="Machado M."/>
            <person name="Johnson C.S."/>
            <person name="Arredondo F."/>
            <person name="Hong C."/>
            <person name="Coffey M."/>
            <person name="Young S.K."/>
            <person name="Zeng Q."/>
            <person name="Gargeya S."/>
            <person name="Fitzgerald M."/>
            <person name="Abouelleil A."/>
            <person name="Alvarado L."/>
            <person name="Chapman S.B."/>
            <person name="Gainer-Dewar J."/>
            <person name="Goldberg J."/>
            <person name="Griggs A."/>
            <person name="Gujja S."/>
            <person name="Hansen M."/>
            <person name="Howarth C."/>
            <person name="Imamovic A."/>
            <person name="Ireland A."/>
            <person name="Larimer J."/>
            <person name="McCowan C."/>
            <person name="Murphy C."/>
            <person name="Pearson M."/>
            <person name="Poon T.W."/>
            <person name="Priest M."/>
            <person name="Roberts A."/>
            <person name="Saif S."/>
            <person name="Shea T."/>
            <person name="Sykes S."/>
            <person name="Wortman J."/>
            <person name="Nusbaum C."/>
            <person name="Birren B."/>
        </authorList>
    </citation>
    <scope>NUCLEOTIDE SEQUENCE [LARGE SCALE GENOMIC DNA]</scope>
    <source>
        <strain evidence="1 2">INRA-310</strain>
    </source>
</reference>
<evidence type="ECO:0000313" key="1">
    <source>
        <dbReference type="EMBL" id="ETN13232.1"/>
    </source>
</evidence>
<dbReference type="AlphaFoldDB" id="W2QJA8"/>
<proteinExistence type="predicted"/>
<dbReference type="OMA" id="RSWIFPA"/>
<dbReference type="GeneID" id="20190915"/>
<reference evidence="2" key="1">
    <citation type="submission" date="2011-12" db="EMBL/GenBank/DDBJ databases">
        <authorList>
            <consortium name="The Broad Institute Genome Sequencing Platform"/>
            <person name="Russ C."/>
            <person name="Tyler B."/>
            <person name="Panabieres F."/>
            <person name="Shan W."/>
            <person name="Tripathy S."/>
            <person name="Grunwald N."/>
            <person name="Machado M."/>
            <person name="Young S.K."/>
            <person name="Zeng Q."/>
            <person name="Gargeya S."/>
            <person name="Fitzgerald M."/>
            <person name="Haas B."/>
            <person name="Abouelleil A."/>
            <person name="Alvarado L."/>
            <person name="Arachchi H.M."/>
            <person name="Berlin A."/>
            <person name="Chapman S.B."/>
            <person name="Gearin G."/>
            <person name="Goldberg J."/>
            <person name="Griggs A."/>
            <person name="Gujja S."/>
            <person name="Hansen M."/>
            <person name="Heiman D."/>
            <person name="Howarth C."/>
            <person name="Larimer J."/>
            <person name="Lui A."/>
            <person name="MacDonald P.J.P."/>
            <person name="McCowen C."/>
            <person name="Montmayeur A."/>
            <person name="Murphy C."/>
            <person name="Neiman D."/>
            <person name="Pearson M."/>
            <person name="Priest M."/>
            <person name="Roberts A."/>
            <person name="Saif S."/>
            <person name="Shea T."/>
            <person name="Sisk P."/>
            <person name="Stolte C."/>
            <person name="Sykes S."/>
            <person name="Wortman J."/>
            <person name="Nusbaum C."/>
            <person name="Birren B."/>
        </authorList>
    </citation>
    <scope>NUCLEOTIDE SEQUENCE [LARGE SCALE GENOMIC DNA]</scope>
    <source>
        <strain evidence="2">INRA-310</strain>
    </source>
</reference>
<sequence length="111" mass="12841">MSDMFATYVCERGGKQFTLENNRTLLSMKYLHSWVNHSENFVNPNTGTHTNTIEGLWETRIKRHIKAMRGMGIDRLGAYLDEYMRRSWIFPAKPTSGQFMAGVVVAILRIQ</sequence>
<dbReference type="EMBL" id="KI669575">
    <property type="protein sequence ID" value="ETN13232.1"/>
    <property type="molecule type" value="Genomic_DNA"/>
</dbReference>
<name>W2QJA8_PHYN3</name>
<dbReference type="RefSeq" id="XP_008901604.1">
    <property type="nucleotide sequence ID" value="XM_008903356.1"/>
</dbReference>
<dbReference type="Proteomes" id="UP000018817">
    <property type="component" value="Unassembled WGS sequence"/>
</dbReference>